<feature type="compositionally biased region" description="Polar residues" evidence="2">
    <location>
        <begin position="1"/>
        <end position="10"/>
    </location>
</feature>
<feature type="coiled-coil region" evidence="1">
    <location>
        <begin position="389"/>
        <end position="416"/>
    </location>
</feature>
<name>A0A167U8A3_PENCH</name>
<proteinExistence type="predicted"/>
<dbReference type="Proteomes" id="UP000076449">
    <property type="component" value="Chromosome II"/>
</dbReference>
<sequence>MTYDKQNNGSLAKPFTPTLSAAFHRSNKSPLTPKLASPSPGAGPGFPRRLAQPDHPYSTPSKDDSPAVPTFLSANVTPRSGPRTTRRDGALYSPTNTSPAPSPSPHTPYSQSTIGYGRRDRSPARGVKPEQSRSLRATTLTAENQPTPRPNSFSDMTSGTPLFFHASDARSSHPAEPPDAPRPRPQGKTSPASSFIYANGDQERKSLGEQPNVASTSAKRRSGGLPRPLPASKPTPASSRLSSPGLPDVAPNPPEDARLPYIASAENGLGLIPRLGSPSSSTNGEKPRPQQIRHTNSSSVDSGHHDNHAQDGLRESPVIVSGSYFGEGAAPVMSEQIPTLRPRIFSNGSTASTDTYPPAPLSPGKSDGASEAALNARTERKIMDLEISNSSLLAINRTLEREMRQQKAELRRFRRLSRSGRISMAPSTRSFSGAALSVTGELDEGESEISNRSQDDVSDISDEDSIADESILSPGSLAEHDAKHRVNDEKRVMLDLARHQEVLVDSQRMNQSLKRCLGWTEELIKEGQRALEYNVHVQDVELGGRVLAPEELGEIGESGRGLLSPSTEYNALFSPVEASELSFAESPSIGTLSPRPSISADPST</sequence>
<feature type="compositionally biased region" description="Polar residues" evidence="2">
    <location>
        <begin position="292"/>
        <end position="301"/>
    </location>
</feature>
<feature type="region of interest" description="Disordered" evidence="2">
    <location>
        <begin position="424"/>
        <end position="464"/>
    </location>
</feature>
<feature type="region of interest" description="Disordered" evidence="2">
    <location>
        <begin position="1"/>
        <end position="320"/>
    </location>
</feature>
<feature type="compositionally biased region" description="Polar residues" evidence="2">
    <location>
        <begin position="134"/>
        <end position="160"/>
    </location>
</feature>
<dbReference type="EMBL" id="CM002799">
    <property type="protein sequence ID" value="KZN89020.1"/>
    <property type="molecule type" value="Genomic_DNA"/>
</dbReference>
<feature type="region of interest" description="Disordered" evidence="2">
    <location>
        <begin position="584"/>
        <end position="604"/>
    </location>
</feature>
<evidence type="ECO:0000256" key="2">
    <source>
        <dbReference type="SAM" id="MobiDB-lite"/>
    </source>
</evidence>
<evidence type="ECO:0000256" key="1">
    <source>
        <dbReference type="SAM" id="Coils"/>
    </source>
</evidence>
<feature type="compositionally biased region" description="Polar residues" evidence="2">
    <location>
        <begin position="588"/>
        <end position="604"/>
    </location>
</feature>
<dbReference type="PANTHER" id="PTHR38701:SF1">
    <property type="entry name" value="UP-REGULATED DURING SEPTATION PROTEIN 1 DOMAIN-CONTAINING PROTEIN"/>
    <property type="match status" value="1"/>
</dbReference>
<feature type="compositionally biased region" description="Pro residues" evidence="2">
    <location>
        <begin position="175"/>
        <end position="184"/>
    </location>
</feature>
<protein>
    <submittedName>
        <fullName evidence="3">Uncharacterized protein</fullName>
    </submittedName>
</protein>
<accession>A0A167U8A3</accession>
<feature type="compositionally biased region" description="Polar residues" evidence="2">
    <location>
        <begin position="346"/>
        <end position="355"/>
    </location>
</feature>
<gene>
    <name evidence="3" type="ORF">EN45_076130</name>
</gene>
<reference evidence="3" key="1">
    <citation type="journal article" date="2014" name="Genome Announc.">
        <title>Complete sequencing and chromosome-scale genome assembly of the industrial progenitor strain P2niaD18 from the penicillin producer Penicillium chrysogenum.</title>
        <authorList>
            <person name="Specht T."/>
            <person name="Dahlmann T.A."/>
            <person name="Zadra I."/>
            <person name="Kurnsteiner H."/>
            <person name="Kuck U."/>
        </authorList>
    </citation>
    <scope>NUCLEOTIDE SEQUENCE [LARGE SCALE GENOMIC DNA]</scope>
    <source>
        <strain evidence="3">P2niaD18</strain>
    </source>
</reference>
<dbReference type="AlphaFoldDB" id="A0A167U8A3"/>
<dbReference type="PANTHER" id="PTHR38701">
    <property type="entry name" value="CHROMOSOME 8, WHOLE GENOME SHOTGUN SEQUENCE"/>
    <property type="match status" value="1"/>
</dbReference>
<feature type="compositionally biased region" description="Basic and acidic residues" evidence="2">
    <location>
        <begin position="302"/>
        <end position="314"/>
    </location>
</feature>
<feature type="region of interest" description="Disordered" evidence="2">
    <location>
        <begin position="335"/>
        <end position="371"/>
    </location>
</feature>
<evidence type="ECO:0000313" key="3">
    <source>
        <dbReference type="EMBL" id="KZN89020.1"/>
    </source>
</evidence>
<keyword evidence="1" id="KW-0175">Coiled coil</keyword>
<dbReference type="PhylomeDB" id="A0A167U8A3"/>
<feature type="compositionally biased region" description="Basic and acidic residues" evidence="2">
    <location>
        <begin position="117"/>
        <end position="133"/>
    </location>
</feature>
<organism evidence="3">
    <name type="scientific">Penicillium chrysogenum</name>
    <name type="common">Penicillium notatum</name>
    <dbReference type="NCBI Taxonomy" id="5076"/>
    <lineage>
        <taxon>Eukaryota</taxon>
        <taxon>Fungi</taxon>
        <taxon>Dikarya</taxon>
        <taxon>Ascomycota</taxon>
        <taxon>Pezizomycotina</taxon>
        <taxon>Eurotiomycetes</taxon>
        <taxon>Eurotiomycetidae</taxon>
        <taxon>Eurotiales</taxon>
        <taxon>Aspergillaceae</taxon>
        <taxon>Penicillium</taxon>
        <taxon>Penicillium chrysogenum species complex</taxon>
    </lineage>
</organism>